<organism evidence="1 2">
    <name type="scientific">Cytospora schulzeri</name>
    <dbReference type="NCBI Taxonomy" id="448051"/>
    <lineage>
        <taxon>Eukaryota</taxon>
        <taxon>Fungi</taxon>
        <taxon>Dikarya</taxon>
        <taxon>Ascomycota</taxon>
        <taxon>Pezizomycotina</taxon>
        <taxon>Sordariomycetes</taxon>
        <taxon>Sordariomycetidae</taxon>
        <taxon>Diaporthales</taxon>
        <taxon>Cytosporaceae</taxon>
        <taxon>Cytospora</taxon>
    </lineage>
</organism>
<gene>
    <name evidence="1" type="ORF">VMCG_09760</name>
</gene>
<dbReference type="Proteomes" id="UP000283895">
    <property type="component" value="Unassembled WGS sequence"/>
</dbReference>
<reference evidence="1 2" key="1">
    <citation type="submission" date="2015-09" db="EMBL/GenBank/DDBJ databases">
        <title>Host preference determinants of Valsa canker pathogens revealed by comparative genomics.</title>
        <authorList>
            <person name="Yin Z."/>
            <person name="Huang L."/>
        </authorList>
    </citation>
    <scope>NUCLEOTIDE SEQUENCE [LARGE SCALE GENOMIC DNA]</scope>
    <source>
        <strain evidence="1 2">03-1</strain>
    </source>
</reference>
<accession>A0A423VGG4</accession>
<protein>
    <submittedName>
        <fullName evidence="1">Uncharacterized protein</fullName>
    </submittedName>
</protein>
<sequence>MELSIPPPALAIATWSSNRNAQELHRASSERSLVWFHVFHRLAVASRSSAMGRLSQRQHELDELVQL</sequence>
<name>A0A423VGG4_9PEZI</name>
<evidence type="ECO:0000313" key="1">
    <source>
        <dbReference type="EMBL" id="ROV90114.1"/>
    </source>
</evidence>
<dbReference type="AlphaFoldDB" id="A0A423VGG4"/>
<keyword evidence="2" id="KW-1185">Reference proteome</keyword>
<evidence type="ECO:0000313" key="2">
    <source>
        <dbReference type="Proteomes" id="UP000283895"/>
    </source>
</evidence>
<proteinExistence type="predicted"/>
<dbReference type="EMBL" id="LKEA01000065">
    <property type="protein sequence ID" value="ROV90114.1"/>
    <property type="molecule type" value="Genomic_DNA"/>
</dbReference>
<comment type="caution">
    <text evidence="1">The sequence shown here is derived from an EMBL/GenBank/DDBJ whole genome shotgun (WGS) entry which is preliminary data.</text>
</comment>